<keyword evidence="10" id="KW-0479">Metal-binding</keyword>
<comment type="catalytic activity">
    <reaction evidence="12">
        <text>uridine + phosphate = alpha-D-ribose 1-phosphate + uracil</text>
        <dbReference type="Rhea" id="RHEA:24388"/>
        <dbReference type="ChEBI" id="CHEBI:16704"/>
        <dbReference type="ChEBI" id="CHEBI:17568"/>
        <dbReference type="ChEBI" id="CHEBI:43474"/>
        <dbReference type="ChEBI" id="CHEBI:57720"/>
        <dbReference type="EC" id="2.4.2.2"/>
    </reaction>
</comment>
<comment type="function">
    <text evidence="3">Catalyzes phosphorolysis of the pyrimidine nucleosides uridine, thymidine and 2'-deoxyuridine with the formation of the corresponding pyrimidine base and ribose-1-phosphate.</text>
</comment>
<dbReference type="GO" id="GO:0005829">
    <property type="term" value="C:cytosol"/>
    <property type="evidence" value="ECO:0007669"/>
    <property type="project" value="TreeGrafter"/>
</dbReference>
<dbReference type="NCBIfam" id="NF004490">
    <property type="entry name" value="PRK05820.1"/>
    <property type="match status" value="1"/>
</dbReference>
<dbReference type="Pfam" id="PF02885">
    <property type="entry name" value="Glycos_trans_3N"/>
    <property type="match status" value="1"/>
</dbReference>
<dbReference type="InterPro" id="IPR018090">
    <property type="entry name" value="Pyrmidine_PPas_bac/euk"/>
</dbReference>
<name>A0A1H0AZQ7_9BACI</name>
<dbReference type="GO" id="GO:0004645">
    <property type="term" value="F:1,4-alpha-oligoglucan phosphorylase activity"/>
    <property type="evidence" value="ECO:0007669"/>
    <property type="project" value="InterPro"/>
</dbReference>
<dbReference type="InterPro" id="IPR000312">
    <property type="entry name" value="Glycosyl_Trfase_fam3"/>
</dbReference>
<dbReference type="PIRSF" id="PIRSF000478">
    <property type="entry name" value="TP_PyNP"/>
    <property type="match status" value="1"/>
</dbReference>
<feature type="domain" description="Pyrimidine nucleoside phosphorylase C-terminal" evidence="15">
    <location>
        <begin position="345"/>
        <end position="418"/>
    </location>
</feature>
<dbReference type="GO" id="GO:0009032">
    <property type="term" value="F:thymidine phosphorylase activity"/>
    <property type="evidence" value="ECO:0007669"/>
    <property type="project" value="TreeGrafter"/>
</dbReference>
<dbReference type="SMART" id="SM00941">
    <property type="entry name" value="PYNP_C"/>
    <property type="match status" value="1"/>
</dbReference>
<accession>A0A1H0AZQ7</accession>
<comment type="subunit">
    <text evidence="5">Homodimer.</text>
</comment>
<evidence type="ECO:0000256" key="10">
    <source>
        <dbReference type="ARBA" id="ARBA00022723"/>
    </source>
</evidence>
<dbReference type="InterPro" id="IPR017459">
    <property type="entry name" value="Glycosyl_Trfase_fam3_N_dom"/>
</dbReference>
<evidence type="ECO:0000256" key="1">
    <source>
        <dbReference type="ARBA" id="ARBA00001066"/>
    </source>
</evidence>
<dbReference type="Proteomes" id="UP000198778">
    <property type="component" value="Unassembled WGS sequence"/>
</dbReference>
<keyword evidence="14" id="KW-0694">RNA-binding</keyword>
<proteinExistence type="inferred from homology"/>
<dbReference type="SUPFAM" id="SSF52418">
    <property type="entry name" value="Nucleoside phosphorylase/phosphoribosyltransferase catalytic domain"/>
    <property type="match status" value="1"/>
</dbReference>
<keyword evidence="8" id="KW-0328">Glycosyltransferase</keyword>
<dbReference type="PANTHER" id="PTHR10515">
    <property type="entry name" value="THYMIDINE PHOSPHORYLASE"/>
    <property type="match status" value="1"/>
</dbReference>
<comment type="similarity">
    <text evidence="4">Belongs to the thymidine/pyrimidine-nucleoside phosphorylase family.</text>
</comment>
<sequence length="433" mass="46180">MRMVDVIEKKRNGNALTEEEIRYFVDGYTTGDIPDYQVSALMMAVYFQGMSDKETAVLTQAMVDSGETIDLSSIQGHKVDKHSTGGVGDKISFLVGPMVASVGVPVAKMSGRGLGHTGGTIDKLESISGFNVEITKDEFIANVNKNKLAVAGQTGNLAPADKKLYALRDVTATVDSIPLIAGSIMSKKIASGADSIVLDVKTGSGAFMKTLEDSEALAREMVAIGKNLGRNTIAVISDMNQPLGYEVGNANEIREAVEVLQGAKVNDLRELSLELSAHMAVLAKVFPDYDAAYKQIEENIDNGKAFEAFRTFVAAQGGDVAMIDDLSLLPSAPYAVEVKAQEEGYVNAIDAASIGVAAMYLGAGRATKESEINHGVGISLKKKIGDHVKAGETLLVLHSEEEEPKDSTEKALQAYEISSGKPDDLPLIYKVIR</sequence>
<dbReference type="InterPro" id="IPR013102">
    <property type="entry name" value="PYNP_C"/>
</dbReference>
<dbReference type="InterPro" id="IPR035902">
    <property type="entry name" value="Nuc_phospho_transferase"/>
</dbReference>
<dbReference type="GO" id="GO:0006213">
    <property type="term" value="P:pyrimidine nucleoside metabolic process"/>
    <property type="evidence" value="ECO:0007669"/>
    <property type="project" value="InterPro"/>
</dbReference>
<evidence type="ECO:0000313" key="17">
    <source>
        <dbReference type="Proteomes" id="UP000198778"/>
    </source>
</evidence>
<dbReference type="EMBL" id="FNIL01000001">
    <property type="protein sequence ID" value="SDN38821.1"/>
    <property type="molecule type" value="Genomic_DNA"/>
</dbReference>
<evidence type="ECO:0000256" key="9">
    <source>
        <dbReference type="ARBA" id="ARBA00022679"/>
    </source>
</evidence>
<dbReference type="Pfam" id="PF00591">
    <property type="entry name" value="Glycos_transf_3"/>
    <property type="match status" value="1"/>
</dbReference>
<dbReference type="FunFam" id="1.20.970.10:FF:000002">
    <property type="entry name" value="Pyrimidine-nucleoside phosphorylase"/>
    <property type="match status" value="1"/>
</dbReference>
<dbReference type="AlphaFoldDB" id="A0A1H0AZQ7"/>
<dbReference type="InterPro" id="IPR036566">
    <property type="entry name" value="PYNP-like_C_sf"/>
</dbReference>
<evidence type="ECO:0000256" key="13">
    <source>
        <dbReference type="ARBA" id="ARBA00048525"/>
    </source>
</evidence>
<dbReference type="GO" id="GO:0003723">
    <property type="term" value="F:RNA binding"/>
    <property type="evidence" value="ECO:0007669"/>
    <property type="project" value="UniProtKB-UniRule"/>
</dbReference>
<evidence type="ECO:0000256" key="14">
    <source>
        <dbReference type="PROSITE-ProRule" id="PRU00117"/>
    </source>
</evidence>
<dbReference type="PANTHER" id="PTHR10515:SF0">
    <property type="entry name" value="THYMIDINE PHOSPHORYLASE"/>
    <property type="match status" value="1"/>
</dbReference>
<dbReference type="STRING" id="745820.SAMN04488053_101690"/>
<evidence type="ECO:0000259" key="15">
    <source>
        <dbReference type="SMART" id="SM00941"/>
    </source>
</evidence>
<keyword evidence="17" id="KW-1185">Reference proteome</keyword>
<dbReference type="InterPro" id="IPR017872">
    <property type="entry name" value="Pyrmidine_PPase_CS"/>
</dbReference>
<keyword evidence="11" id="KW-0630">Potassium</keyword>
<dbReference type="PROSITE" id="PS00647">
    <property type="entry name" value="THYMID_PHOSPHORYLASE"/>
    <property type="match status" value="1"/>
</dbReference>
<evidence type="ECO:0000256" key="4">
    <source>
        <dbReference type="ARBA" id="ARBA00006915"/>
    </source>
</evidence>
<evidence type="ECO:0000313" key="16">
    <source>
        <dbReference type="EMBL" id="SDN38821.1"/>
    </source>
</evidence>
<evidence type="ECO:0000256" key="7">
    <source>
        <dbReference type="ARBA" id="ARBA00014680"/>
    </source>
</evidence>
<dbReference type="Pfam" id="PF07831">
    <property type="entry name" value="PYNP_C"/>
    <property type="match status" value="1"/>
</dbReference>
<dbReference type="InterPro" id="IPR036320">
    <property type="entry name" value="Glycosyl_Trfase_fam3_N_dom_sf"/>
</dbReference>
<evidence type="ECO:0000256" key="6">
    <source>
        <dbReference type="ARBA" id="ARBA00011889"/>
    </source>
</evidence>
<dbReference type="RefSeq" id="WP_090840583.1">
    <property type="nucleotide sequence ID" value="NZ_FNIL01000001.1"/>
</dbReference>
<dbReference type="NCBIfam" id="TIGR02644">
    <property type="entry name" value="Y_phosphoryl"/>
    <property type="match status" value="1"/>
</dbReference>
<evidence type="ECO:0000256" key="12">
    <source>
        <dbReference type="ARBA" id="ARBA00048453"/>
    </source>
</evidence>
<gene>
    <name evidence="16" type="ORF">SAMN04488053_101690</name>
</gene>
<dbReference type="PROSITE" id="PS50084">
    <property type="entry name" value="KH_TYPE_1"/>
    <property type="match status" value="1"/>
</dbReference>
<dbReference type="InterPro" id="IPR000053">
    <property type="entry name" value="Thymidine/pyrmidine_PPase"/>
</dbReference>
<dbReference type="OrthoDB" id="9763887at2"/>
<evidence type="ECO:0000256" key="2">
    <source>
        <dbReference type="ARBA" id="ARBA00001958"/>
    </source>
</evidence>
<comment type="cofactor">
    <cofactor evidence="2">
        <name>K(+)</name>
        <dbReference type="ChEBI" id="CHEBI:29103"/>
    </cofactor>
</comment>
<evidence type="ECO:0000256" key="5">
    <source>
        <dbReference type="ARBA" id="ARBA00011738"/>
    </source>
</evidence>
<dbReference type="GO" id="GO:0006206">
    <property type="term" value="P:pyrimidine nucleobase metabolic process"/>
    <property type="evidence" value="ECO:0007669"/>
    <property type="project" value="InterPro"/>
</dbReference>
<comment type="catalytic activity">
    <reaction evidence="13">
        <text>thymidine + phosphate = 2-deoxy-alpha-D-ribose 1-phosphate + thymine</text>
        <dbReference type="Rhea" id="RHEA:16037"/>
        <dbReference type="ChEBI" id="CHEBI:17748"/>
        <dbReference type="ChEBI" id="CHEBI:17821"/>
        <dbReference type="ChEBI" id="CHEBI:43474"/>
        <dbReference type="ChEBI" id="CHEBI:57259"/>
        <dbReference type="EC" id="2.4.2.2"/>
    </reaction>
</comment>
<evidence type="ECO:0000256" key="8">
    <source>
        <dbReference type="ARBA" id="ARBA00022676"/>
    </source>
</evidence>
<comment type="catalytic activity">
    <reaction evidence="1">
        <text>2'-deoxyuridine + phosphate = 2-deoxy-alpha-D-ribose 1-phosphate + uracil</text>
        <dbReference type="Rhea" id="RHEA:22824"/>
        <dbReference type="ChEBI" id="CHEBI:16450"/>
        <dbReference type="ChEBI" id="CHEBI:17568"/>
        <dbReference type="ChEBI" id="CHEBI:43474"/>
        <dbReference type="ChEBI" id="CHEBI:57259"/>
        <dbReference type="EC" id="2.4.2.2"/>
    </reaction>
</comment>
<evidence type="ECO:0000256" key="11">
    <source>
        <dbReference type="ARBA" id="ARBA00022958"/>
    </source>
</evidence>
<dbReference type="Gene3D" id="1.20.970.10">
    <property type="entry name" value="Transferase, Pyrimidine Nucleoside Phosphorylase, Chain C"/>
    <property type="match status" value="1"/>
</dbReference>
<dbReference type="Gene3D" id="3.40.1030.10">
    <property type="entry name" value="Nucleoside phosphorylase/phosphoribosyltransferase catalytic domain"/>
    <property type="match status" value="1"/>
</dbReference>
<evidence type="ECO:0000256" key="3">
    <source>
        <dbReference type="ARBA" id="ARBA00003877"/>
    </source>
</evidence>
<dbReference type="SUPFAM" id="SSF47648">
    <property type="entry name" value="Nucleoside phosphorylase/phosphoribosyltransferase N-terminal domain"/>
    <property type="match status" value="1"/>
</dbReference>
<dbReference type="EC" id="2.4.2.2" evidence="6"/>
<dbReference type="SUPFAM" id="SSF54680">
    <property type="entry name" value="Pyrimidine nucleoside phosphorylase C-terminal domain"/>
    <property type="match status" value="1"/>
</dbReference>
<dbReference type="FunFam" id="3.40.1030.10:FF:000003">
    <property type="entry name" value="Pyrimidine-nucleoside phosphorylase"/>
    <property type="match status" value="1"/>
</dbReference>
<organism evidence="16 17">
    <name type="scientific">Alkalicoccus daliensis</name>
    <dbReference type="NCBI Taxonomy" id="745820"/>
    <lineage>
        <taxon>Bacteria</taxon>
        <taxon>Bacillati</taxon>
        <taxon>Bacillota</taxon>
        <taxon>Bacilli</taxon>
        <taxon>Bacillales</taxon>
        <taxon>Bacillaceae</taxon>
        <taxon>Alkalicoccus</taxon>
    </lineage>
</organism>
<keyword evidence="9" id="KW-0808">Transferase</keyword>
<reference evidence="17" key="1">
    <citation type="submission" date="2016-10" db="EMBL/GenBank/DDBJ databases">
        <authorList>
            <person name="Varghese N."/>
            <person name="Submissions S."/>
        </authorList>
    </citation>
    <scope>NUCLEOTIDE SEQUENCE [LARGE SCALE GENOMIC DNA]</scope>
    <source>
        <strain evidence="17">CGMCC 1.10369</strain>
    </source>
</reference>
<dbReference type="NCBIfam" id="NF004747">
    <property type="entry name" value="PRK06078.1"/>
    <property type="match status" value="1"/>
</dbReference>
<protein>
    <recommendedName>
        <fullName evidence="7">Pyrimidine-nucleoside phosphorylase</fullName>
        <ecNumber evidence="6">2.4.2.2</ecNumber>
    </recommendedName>
</protein>
<dbReference type="Gene3D" id="3.90.1170.30">
    <property type="entry name" value="Pyrimidine nucleoside phosphorylase-like, C-terminal domain"/>
    <property type="match status" value="1"/>
</dbReference>
<dbReference type="GO" id="GO:0046872">
    <property type="term" value="F:metal ion binding"/>
    <property type="evidence" value="ECO:0007669"/>
    <property type="project" value="UniProtKB-KW"/>
</dbReference>